<organism evidence="7 8">
    <name type="scientific">Limnoglobus roseus</name>
    <dbReference type="NCBI Taxonomy" id="2598579"/>
    <lineage>
        <taxon>Bacteria</taxon>
        <taxon>Pseudomonadati</taxon>
        <taxon>Planctomycetota</taxon>
        <taxon>Planctomycetia</taxon>
        <taxon>Gemmatales</taxon>
        <taxon>Gemmataceae</taxon>
        <taxon>Limnoglobus</taxon>
    </lineage>
</organism>
<dbReference type="SUPFAM" id="SSF56954">
    <property type="entry name" value="Outer membrane efflux proteins (OEP)"/>
    <property type="match status" value="1"/>
</dbReference>
<accession>A0A5C1AES3</accession>
<dbReference type="Gene3D" id="1.20.1600.10">
    <property type="entry name" value="Outer membrane efflux proteins (OEP)"/>
    <property type="match status" value="1"/>
</dbReference>
<name>A0A5C1AES3_9BACT</name>
<dbReference type="AlphaFoldDB" id="A0A5C1AES3"/>
<evidence type="ECO:0000256" key="5">
    <source>
        <dbReference type="ARBA" id="ARBA00023237"/>
    </source>
</evidence>
<dbReference type="GO" id="GO:0009279">
    <property type="term" value="C:cell outer membrane"/>
    <property type="evidence" value="ECO:0007669"/>
    <property type="project" value="UniProtKB-SubCell"/>
</dbReference>
<sequence>MPGESDRNSSKTMQSVRVWRPVIRRRVRVRPLCLAAGLPACAALDGQSLPIPIAGMPPTPAAKTPTQAEIPSPVQSAKYEEPAPPLPPTKTVASGTLAINLPTALALTNANPLDVQIAQERVRFAAAQLDRANALWLPNVNVGVDYFRHDGQIQDIVGNVFGTSRSSLLLGAGPQAVVSVTDAVYAPLAARQVLRGVQANAQAVRNDTMLAVAVTYFEVQQARGDVAGALETLRRADDLVARTEKLAPDLTPDVEVNRAKAEAARRRQAVESAYERWQVASAELARLLRLAAGTPIEPCEDPSLVVTLLDPETSLDDLLATGLTHRPELASQQAKIQAALVRVKQEQRRPYYPTVAARGVGSNVPGLAGGYFGGGVNDDVQNFGARFSVDLQAVWEFQNLGLGNLAAVRERESDRRRVLLELLRAQDQVKAEIVQAHAQATRAAKRLKAAEDGLTNATATAEKCL</sequence>
<evidence type="ECO:0000256" key="2">
    <source>
        <dbReference type="ARBA" id="ARBA00022452"/>
    </source>
</evidence>
<evidence type="ECO:0000256" key="6">
    <source>
        <dbReference type="SAM" id="MobiDB-lite"/>
    </source>
</evidence>
<comment type="subcellular location">
    <subcellularLocation>
        <location evidence="1">Cell outer membrane</location>
    </subcellularLocation>
</comment>
<dbReference type="InterPro" id="IPR051906">
    <property type="entry name" value="TolC-like"/>
</dbReference>
<dbReference type="PANTHER" id="PTHR30026">
    <property type="entry name" value="OUTER MEMBRANE PROTEIN TOLC"/>
    <property type="match status" value="1"/>
</dbReference>
<evidence type="ECO:0000313" key="8">
    <source>
        <dbReference type="Proteomes" id="UP000324974"/>
    </source>
</evidence>
<dbReference type="PANTHER" id="PTHR30026:SF20">
    <property type="entry name" value="OUTER MEMBRANE PROTEIN TOLC"/>
    <property type="match status" value="1"/>
</dbReference>
<dbReference type="GO" id="GO:0015288">
    <property type="term" value="F:porin activity"/>
    <property type="evidence" value="ECO:0007669"/>
    <property type="project" value="TreeGrafter"/>
</dbReference>
<keyword evidence="3" id="KW-0812">Transmembrane</keyword>
<evidence type="ECO:0000256" key="3">
    <source>
        <dbReference type="ARBA" id="ARBA00022692"/>
    </source>
</evidence>
<evidence type="ECO:0000256" key="4">
    <source>
        <dbReference type="ARBA" id="ARBA00023136"/>
    </source>
</evidence>
<dbReference type="EMBL" id="CP042425">
    <property type="protein sequence ID" value="QEL16747.1"/>
    <property type="molecule type" value="Genomic_DNA"/>
</dbReference>
<reference evidence="8" key="1">
    <citation type="submission" date="2019-08" db="EMBL/GenBank/DDBJ databases">
        <title>Limnoglobus roseus gen. nov., sp. nov., a novel freshwater planctomycete with a giant genome from the family Gemmataceae.</title>
        <authorList>
            <person name="Kulichevskaya I.S."/>
            <person name="Naumoff D.G."/>
            <person name="Miroshnikov K."/>
            <person name="Ivanova A."/>
            <person name="Philippov D.A."/>
            <person name="Hakobyan A."/>
            <person name="Rijpstra I.C."/>
            <person name="Sinninghe Damste J.S."/>
            <person name="Liesack W."/>
            <person name="Dedysh S.N."/>
        </authorList>
    </citation>
    <scope>NUCLEOTIDE SEQUENCE [LARGE SCALE GENOMIC DNA]</scope>
    <source>
        <strain evidence="8">PX52</strain>
    </source>
</reference>
<evidence type="ECO:0000313" key="7">
    <source>
        <dbReference type="EMBL" id="QEL16747.1"/>
    </source>
</evidence>
<dbReference type="KEGG" id="lrs:PX52LOC_03714"/>
<dbReference type="GO" id="GO:0015562">
    <property type="term" value="F:efflux transmembrane transporter activity"/>
    <property type="evidence" value="ECO:0007669"/>
    <property type="project" value="InterPro"/>
</dbReference>
<keyword evidence="8" id="KW-1185">Reference proteome</keyword>
<gene>
    <name evidence="7" type="ORF">PX52LOC_03714</name>
</gene>
<evidence type="ECO:0000256" key="1">
    <source>
        <dbReference type="ARBA" id="ARBA00004442"/>
    </source>
</evidence>
<keyword evidence="5" id="KW-0998">Cell outer membrane</keyword>
<keyword evidence="4" id="KW-0472">Membrane</keyword>
<dbReference type="Proteomes" id="UP000324974">
    <property type="component" value="Chromosome"/>
</dbReference>
<keyword evidence="2" id="KW-1134">Transmembrane beta strand</keyword>
<dbReference type="GO" id="GO:1990281">
    <property type="term" value="C:efflux pump complex"/>
    <property type="evidence" value="ECO:0007669"/>
    <property type="project" value="TreeGrafter"/>
</dbReference>
<protein>
    <submittedName>
        <fullName evidence="7">TolC family protein</fullName>
    </submittedName>
</protein>
<proteinExistence type="predicted"/>
<feature type="region of interest" description="Disordered" evidence="6">
    <location>
        <begin position="58"/>
        <end position="86"/>
    </location>
</feature>